<organism evidence="2 3">
    <name type="scientific">Mycena rosella</name>
    <name type="common">Pink bonnet</name>
    <name type="synonym">Agaricus rosellus</name>
    <dbReference type="NCBI Taxonomy" id="1033263"/>
    <lineage>
        <taxon>Eukaryota</taxon>
        <taxon>Fungi</taxon>
        <taxon>Dikarya</taxon>
        <taxon>Basidiomycota</taxon>
        <taxon>Agaricomycotina</taxon>
        <taxon>Agaricomycetes</taxon>
        <taxon>Agaricomycetidae</taxon>
        <taxon>Agaricales</taxon>
        <taxon>Marasmiineae</taxon>
        <taxon>Mycenaceae</taxon>
        <taxon>Mycena</taxon>
    </lineage>
</organism>
<evidence type="ECO:0000256" key="1">
    <source>
        <dbReference type="SAM" id="MobiDB-lite"/>
    </source>
</evidence>
<dbReference type="InterPro" id="IPR017956">
    <property type="entry name" value="AT_hook_DNA-bd_motif"/>
</dbReference>
<dbReference type="PRINTS" id="PR00929">
    <property type="entry name" value="ATHOOK"/>
</dbReference>
<feature type="region of interest" description="Disordered" evidence="1">
    <location>
        <begin position="1"/>
        <end position="23"/>
    </location>
</feature>
<keyword evidence="3" id="KW-1185">Reference proteome</keyword>
<evidence type="ECO:0000313" key="3">
    <source>
        <dbReference type="Proteomes" id="UP001221757"/>
    </source>
</evidence>
<feature type="region of interest" description="Disordered" evidence="1">
    <location>
        <begin position="53"/>
        <end position="231"/>
    </location>
</feature>
<feature type="compositionally biased region" description="Basic and acidic residues" evidence="1">
    <location>
        <begin position="148"/>
        <end position="184"/>
    </location>
</feature>
<dbReference type="SMART" id="SM00384">
    <property type="entry name" value="AT_hook"/>
    <property type="match status" value="3"/>
</dbReference>
<dbReference type="GO" id="GO:0003677">
    <property type="term" value="F:DNA binding"/>
    <property type="evidence" value="ECO:0007669"/>
    <property type="project" value="InterPro"/>
</dbReference>
<gene>
    <name evidence="2" type="ORF">B0H17DRAFT_1191882</name>
</gene>
<feature type="compositionally biased region" description="Polar residues" evidence="1">
    <location>
        <begin position="9"/>
        <end position="23"/>
    </location>
</feature>
<protein>
    <submittedName>
        <fullName evidence="2">Uncharacterized protein</fullName>
    </submittedName>
</protein>
<dbReference type="AlphaFoldDB" id="A0AAD7GXM3"/>
<feature type="compositionally biased region" description="Basic and acidic residues" evidence="1">
    <location>
        <begin position="101"/>
        <end position="120"/>
    </location>
</feature>
<sequence length="231" mass="25014">MQVPGSILAATTGTSPTAQRTDAESTLQEVFGMIVGWETPATEGTVFNTAAVGGFKDEDENIDALVKRGRSRPKGSKNKKSTATPAGEMTSSAPPQRRGWPPKEQKNEDGKEEKSKDIPQKKKIRDPLPFPLEKHPRRRPHGSAFGPPKEKKDKDGKEDKSGSEDPKSGRPPKEKKDKDGKEDNSGSEEPTPKRKRGRPPKAAVPADSNAEPKKRGRPPKKVEKPASASAA</sequence>
<reference evidence="2" key="1">
    <citation type="submission" date="2023-03" db="EMBL/GenBank/DDBJ databases">
        <title>Massive genome expansion in bonnet fungi (Mycena s.s.) driven by repeated elements and novel gene families across ecological guilds.</title>
        <authorList>
            <consortium name="Lawrence Berkeley National Laboratory"/>
            <person name="Harder C.B."/>
            <person name="Miyauchi S."/>
            <person name="Viragh M."/>
            <person name="Kuo A."/>
            <person name="Thoen E."/>
            <person name="Andreopoulos B."/>
            <person name="Lu D."/>
            <person name="Skrede I."/>
            <person name="Drula E."/>
            <person name="Henrissat B."/>
            <person name="Morin E."/>
            <person name="Kohler A."/>
            <person name="Barry K."/>
            <person name="LaButti K."/>
            <person name="Morin E."/>
            <person name="Salamov A."/>
            <person name="Lipzen A."/>
            <person name="Mereny Z."/>
            <person name="Hegedus B."/>
            <person name="Baldrian P."/>
            <person name="Stursova M."/>
            <person name="Weitz H."/>
            <person name="Taylor A."/>
            <person name="Grigoriev I.V."/>
            <person name="Nagy L.G."/>
            <person name="Martin F."/>
            <person name="Kauserud H."/>
        </authorList>
    </citation>
    <scope>NUCLEOTIDE SEQUENCE</scope>
    <source>
        <strain evidence="2">CBHHK067</strain>
    </source>
</reference>
<dbReference type="Proteomes" id="UP001221757">
    <property type="component" value="Unassembled WGS sequence"/>
</dbReference>
<dbReference type="EMBL" id="JARKIE010000005">
    <property type="protein sequence ID" value="KAJ7707375.1"/>
    <property type="molecule type" value="Genomic_DNA"/>
</dbReference>
<accession>A0AAD7GXM3</accession>
<evidence type="ECO:0000313" key="2">
    <source>
        <dbReference type="EMBL" id="KAJ7707375.1"/>
    </source>
</evidence>
<feature type="compositionally biased region" description="Polar residues" evidence="1">
    <location>
        <begin position="81"/>
        <end position="94"/>
    </location>
</feature>
<name>A0AAD7GXM3_MYCRO</name>
<feature type="compositionally biased region" description="Basic residues" evidence="1">
    <location>
        <begin position="67"/>
        <end position="80"/>
    </location>
</feature>
<proteinExistence type="predicted"/>
<comment type="caution">
    <text evidence="2">The sequence shown here is derived from an EMBL/GenBank/DDBJ whole genome shotgun (WGS) entry which is preliminary data.</text>
</comment>